<dbReference type="RefSeq" id="WP_108387948.1">
    <property type="nucleotide sequence ID" value="NZ_QBUD01000014.1"/>
</dbReference>
<evidence type="ECO:0000259" key="1">
    <source>
        <dbReference type="Pfam" id="PF09924"/>
    </source>
</evidence>
<dbReference type="AlphaFoldDB" id="A0A2T6K943"/>
<name>A0A2T6K943_9RHOB</name>
<accession>A0A2T6K943</accession>
<dbReference type="OrthoDB" id="145485at2"/>
<keyword evidence="3" id="KW-1185">Reference proteome</keyword>
<feature type="domain" description="Phosphatidylglycerol lysyltransferase C-terminal" evidence="1">
    <location>
        <begin position="31"/>
        <end position="162"/>
    </location>
</feature>
<evidence type="ECO:0000313" key="2">
    <source>
        <dbReference type="EMBL" id="PUB11282.1"/>
    </source>
</evidence>
<dbReference type="EMBL" id="QBUD01000014">
    <property type="protein sequence ID" value="PUB11282.1"/>
    <property type="molecule type" value="Genomic_DNA"/>
</dbReference>
<dbReference type="InterPro" id="IPR024320">
    <property type="entry name" value="LPG_synthase_C"/>
</dbReference>
<reference evidence="2 3" key="1">
    <citation type="submission" date="2018-04" db="EMBL/GenBank/DDBJ databases">
        <title>Genomic Encyclopedia of Archaeal and Bacterial Type Strains, Phase II (KMG-II): from individual species to whole genera.</title>
        <authorList>
            <person name="Goeker M."/>
        </authorList>
    </citation>
    <scope>NUCLEOTIDE SEQUENCE [LARGE SCALE GENOMIC DNA]</scope>
    <source>
        <strain evidence="2 3">DSM 29955</strain>
    </source>
</reference>
<sequence length="211" mass="23377">MMQCGAGSCAPEYQTPPPGAADVISVAAGNDLPLKQMGKIARAWAMSRGGEHGFSMGRYSPHLVAQKQVFLIYQHAELVGFVTCMTGKELDLIRHVDHVPDDALQSAIFTVIETARSEKTRHVSLACAPDPPFAPPFWSNRRAGLIQFKRGFQPIWVPRYHAAPKQAGFWFTGVMIGLASPRPFHNAPWILVLALKIIMQKYQGLTAKWRL</sequence>
<protein>
    <submittedName>
        <fullName evidence="2">Uncharacterized protein DUF2156</fullName>
    </submittedName>
</protein>
<organism evidence="2 3">
    <name type="scientific">Yoonia sediminilitoris</name>
    <dbReference type="NCBI Taxonomy" id="1286148"/>
    <lineage>
        <taxon>Bacteria</taxon>
        <taxon>Pseudomonadati</taxon>
        <taxon>Pseudomonadota</taxon>
        <taxon>Alphaproteobacteria</taxon>
        <taxon>Rhodobacterales</taxon>
        <taxon>Paracoccaceae</taxon>
        <taxon>Yoonia</taxon>
    </lineage>
</organism>
<dbReference type="Proteomes" id="UP000244523">
    <property type="component" value="Unassembled WGS sequence"/>
</dbReference>
<gene>
    <name evidence="2" type="ORF">C8N45_11455</name>
</gene>
<evidence type="ECO:0000313" key="3">
    <source>
        <dbReference type="Proteomes" id="UP000244523"/>
    </source>
</evidence>
<dbReference type="Pfam" id="PF09924">
    <property type="entry name" value="LPG_synthase_C"/>
    <property type="match status" value="1"/>
</dbReference>
<comment type="caution">
    <text evidence="2">The sequence shown here is derived from an EMBL/GenBank/DDBJ whole genome shotgun (WGS) entry which is preliminary data.</text>
</comment>
<proteinExistence type="predicted"/>